<protein>
    <recommendedName>
        <fullName evidence="3">Enoyl reductase (ER) domain-containing protein</fullName>
    </recommendedName>
</protein>
<evidence type="ECO:0000313" key="4">
    <source>
        <dbReference type="EMBL" id="TMP87641.1"/>
    </source>
</evidence>
<dbReference type="InterPro" id="IPR020843">
    <property type="entry name" value="ER"/>
</dbReference>
<dbReference type="InterPro" id="IPR036291">
    <property type="entry name" value="NAD(P)-bd_dom_sf"/>
</dbReference>
<dbReference type="PANTHER" id="PTHR48106:SF13">
    <property type="entry name" value="QUINONE OXIDOREDUCTASE-RELATED"/>
    <property type="match status" value="1"/>
</dbReference>
<organism evidence="4 5">
    <name type="scientific">Pseudoalteromonas ruthenica</name>
    <dbReference type="NCBI Taxonomy" id="151081"/>
    <lineage>
        <taxon>Bacteria</taxon>
        <taxon>Pseudomonadati</taxon>
        <taxon>Pseudomonadota</taxon>
        <taxon>Gammaproteobacteria</taxon>
        <taxon>Alteromonadales</taxon>
        <taxon>Pseudoalteromonadaceae</taxon>
        <taxon>Pseudoalteromonas</taxon>
    </lineage>
</organism>
<evidence type="ECO:0000313" key="5">
    <source>
        <dbReference type="Proteomes" id="UP000305874"/>
    </source>
</evidence>
<dbReference type="EMBL" id="PNCG01000005">
    <property type="protein sequence ID" value="TMP87641.1"/>
    <property type="molecule type" value="Genomic_DNA"/>
</dbReference>
<dbReference type="AlphaFoldDB" id="A0A5S3Z6I6"/>
<evidence type="ECO:0000256" key="2">
    <source>
        <dbReference type="ARBA" id="ARBA00023002"/>
    </source>
</evidence>
<reference evidence="5" key="2">
    <citation type="submission" date="2019-06" db="EMBL/GenBank/DDBJ databases">
        <title>Co-occurence of chitin degradation, pigmentation and bioactivity in marine Pseudoalteromonas.</title>
        <authorList>
            <person name="Sonnenschein E.C."/>
            <person name="Bech P.K."/>
        </authorList>
    </citation>
    <scope>NUCLEOTIDE SEQUENCE [LARGE SCALE GENOMIC DNA]</scope>
    <source>
        <strain evidence="5">S2897</strain>
    </source>
</reference>
<dbReference type="InterPro" id="IPR011032">
    <property type="entry name" value="GroES-like_sf"/>
</dbReference>
<dbReference type="Gene3D" id="3.90.180.10">
    <property type="entry name" value="Medium-chain alcohol dehydrogenases, catalytic domain"/>
    <property type="match status" value="1"/>
</dbReference>
<dbReference type="Pfam" id="PF08240">
    <property type="entry name" value="ADH_N"/>
    <property type="match status" value="1"/>
</dbReference>
<evidence type="ECO:0000259" key="3">
    <source>
        <dbReference type="SMART" id="SM00829"/>
    </source>
</evidence>
<dbReference type="Proteomes" id="UP000305874">
    <property type="component" value="Unassembled WGS sequence"/>
</dbReference>
<evidence type="ECO:0000256" key="1">
    <source>
        <dbReference type="ARBA" id="ARBA00022857"/>
    </source>
</evidence>
<reference evidence="4 5" key="1">
    <citation type="submission" date="2017-12" db="EMBL/GenBank/DDBJ databases">
        <authorList>
            <person name="Paulsen S."/>
            <person name="Gram L.K."/>
        </authorList>
    </citation>
    <scope>NUCLEOTIDE SEQUENCE [LARGE SCALE GENOMIC DNA]</scope>
    <source>
        <strain evidence="4 5">S2897</strain>
    </source>
</reference>
<dbReference type="Gene3D" id="3.40.50.720">
    <property type="entry name" value="NAD(P)-binding Rossmann-like Domain"/>
    <property type="match status" value="1"/>
</dbReference>
<accession>A0A5S3Z6I6</accession>
<dbReference type="CDD" id="cd05289">
    <property type="entry name" value="MDR_like_2"/>
    <property type="match status" value="1"/>
</dbReference>
<dbReference type="GO" id="GO:0003960">
    <property type="term" value="F:quinone reductase (NADPH) activity"/>
    <property type="evidence" value="ECO:0007669"/>
    <property type="project" value="TreeGrafter"/>
</dbReference>
<dbReference type="SUPFAM" id="SSF50129">
    <property type="entry name" value="GroES-like"/>
    <property type="match status" value="1"/>
</dbReference>
<keyword evidence="1" id="KW-0521">NADP</keyword>
<dbReference type="InterPro" id="IPR013154">
    <property type="entry name" value="ADH-like_N"/>
</dbReference>
<proteinExistence type="predicted"/>
<name>A0A5S3Z6I6_9GAMM</name>
<dbReference type="GO" id="GO:0005829">
    <property type="term" value="C:cytosol"/>
    <property type="evidence" value="ECO:0007669"/>
    <property type="project" value="TreeGrafter"/>
</dbReference>
<dbReference type="RefSeq" id="WP_138547809.1">
    <property type="nucleotide sequence ID" value="NZ_PNCG01000005.1"/>
</dbReference>
<gene>
    <name evidence="4" type="ORF">CWC05_07225</name>
</gene>
<comment type="caution">
    <text evidence="4">The sequence shown here is derived from an EMBL/GenBank/DDBJ whole genome shotgun (WGS) entry which is preliminary data.</text>
</comment>
<sequence length="313" mass="33640">MEHGYQAMVIHAFGEPGVLKPVTLSRPKPGEHELLIKVLSTAINPIDVKTRAGIGFAAEQNKHHLPMSLGYDLFGEVVACGEAVKTLKKGDKVMGMVGFATQPGTYAQYCLARENELIKVDAVNEDAVLSGLCLAGLTAFQALSALACPKSQPIYINGANGTVGSLAAQIAARMGYQVVAISRSELPKSVASCAQQMSYDQFVAEQRKGYLLDVVGLEVGKRCLQGLSAHSRVVTIPTLSQNEIIAAANEQGVTACGVLVVKNNAQLKRIYQWYRQGHLELAHCTMPLSAAGMAHQRLEQNSSKEKVILLPWT</sequence>
<dbReference type="SUPFAM" id="SSF51735">
    <property type="entry name" value="NAD(P)-binding Rossmann-fold domains"/>
    <property type="match status" value="1"/>
</dbReference>
<dbReference type="GO" id="GO:0070402">
    <property type="term" value="F:NADPH binding"/>
    <property type="evidence" value="ECO:0007669"/>
    <property type="project" value="TreeGrafter"/>
</dbReference>
<keyword evidence="2" id="KW-0560">Oxidoreductase</keyword>
<dbReference type="SMART" id="SM00829">
    <property type="entry name" value="PKS_ER"/>
    <property type="match status" value="1"/>
</dbReference>
<dbReference type="Pfam" id="PF13602">
    <property type="entry name" value="ADH_zinc_N_2"/>
    <property type="match status" value="1"/>
</dbReference>
<feature type="domain" description="Enoyl reductase (ER)" evidence="3">
    <location>
        <begin position="14"/>
        <end position="309"/>
    </location>
</feature>
<dbReference type="GO" id="GO:0035925">
    <property type="term" value="F:mRNA 3'-UTR AU-rich region binding"/>
    <property type="evidence" value="ECO:0007669"/>
    <property type="project" value="TreeGrafter"/>
</dbReference>
<dbReference type="PANTHER" id="PTHR48106">
    <property type="entry name" value="QUINONE OXIDOREDUCTASE PIG3-RELATED"/>
    <property type="match status" value="1"/>
</dbReference>